<name>A0A7S0XQN2_9STRA</name>
<evidence type="ECO:0000256" key="8">
    <source>
        <dbReference type="SAM" id="MobiDB-lite"/>
    </source>
</evidence>
<evidence type="ECO:0000313" key="9">
    <source>
        <dbReference type="EMBL" id="CAD8729970.1"/>
    </source>
</evidence>
<evidence type="ECO:0000256" key="2">
    <source>
        <dbReference type="ARBA" id="ARBA00022448"/>
    </source>
</evidence>
<evidence type="ECO:0000256" key="5">
    <source>
        <dbReference type="ARBA" id="ARBA00022989"/>
    </source>
</evidence>
<dbReference type="GO" id="GO:0005886">
    <property type="term" value="C:plasma membrane"/>
    <property type="evidence" value="ECO:0007669"/>
    <property type="project" value="UniProtKB-SubCell"/>
</dbReference>
<evidence type="ECO:0000256" key="7">
    <source>
        <dbReference type="ARBA" id="ARBA00023136"/>
    </source>
</evidence>
<evidence type="ECO:0000256" key="6">
    <source>
        <dbReference type="ARBA" id="ARBA00023065"/>
    </source>
</evidence>
<comment type="subcellular location">
    <subcellularLocation>
        <location evidence="1">Cell membrane</location>
        <topology evidence="1">Multi-pass membrane protein</topology>
    </subcellularLocation>
</comment>
<dbReference type="InterPro" id="IPR044669">
    <property type="entry name" value="YneE/VCCN1/2-like"/>
</dbReference>
<dbReference type="EMBL" id="HBFG01001942">
    <property type="protein sequence ID" value="CAD8729970.1"/>
    <property type="molecule type" value="Transcribed_RNA"/>
</dbReference>
<gene>
    <name evidence="9" type="ORF">PDEL0327_LOCUS1463</name>
</gene>
<keyword evidence="7" id="KW-0472">Membrane</keyword>
<dbReference type="AlphaFoldDB" id="A0A7S0XQN2"/>
<evidence type="ECO:0000256" key="4">
    <source>
        <dbReference type="ARBA" id="ARBA00022692"/>
    </source>
</evidence>
<organism evidence="9">
    <name type="scientific">Pseudo-nitzschia delicatissima</name>
    <dbReference type="NCBI Taxonomy" id="44447"/>
    <lineage>
        <taxon>Eukaryota</taxon>
        <taxon>Sar</taxon>
        <taxon>Stramenopiles</taxon>
        <taxon>Ochrophyta</taxon>
        <taxon>Bacillariophyta</taxon>
        <taxon>Bacillariophyceae</taxon>
        <taxon>Bacillariophycidae</taxon>
        <taxon>Bacillariales</taxon>
        <taxon>Bacillariaceae</taxon>
        <taxon>Pseudo-nitzschia</taxon>
    </lineage>
</organism>
<reference evidence="9" key="1">
    <citation type="submission" date="2021-01" db="EMBL/GenBank/DDBJ databases">
        <authorList>
            <person name="Corre E."/>
            <person name="Pelletier E."/>
            <person name="Niang G."/>
            <person name="Scheremetjew M."/>
            <person name="Finn R."/>
            <person name="Kale V."/>
            <person name="Holt S."/>
            <person name="Cochrane G."/>
            <person name="Meng A."/>
            <person name="Brown T."/>
            <person name="Cohen L."/>
        </authorList>
    </citation>
    <scope>NUCLEOTIDE SEQUENCE</scope>
    <source>
        <strain evidence="9">B596</strain>
    </source>
</reference>
<dbReference type="GO" id="GO:0005254">
    <property type="term" value="F:chloride channel activity"/>
    <property type="evidence" value="ECO:0007669"/>
    <property type="project" value="InterPro"/>
</dbReference>
<keyword evidence="6" id="KW-0406">Ion transport</keyword>
<evidence type="ECO:0008006" key="10">
    <source>
        <dbReference type="Google" id="ProtNLM"/>
    </source>
</evidence>
<keyword evidence="3" id="KW-1003">Cell membrane</keyword>
<keyword evidence="4" id="KW-0812">Transmembrane</keyword>
<sequence>MGSSQVHDSRGLHRGEELPDRSFSIEVDEGMSPNENGTSSLSSLISLEPKQDDDEGIGAADLVGKPSDHAKVRHDRRDKHRIVAYEPTQRWWKPPLRAWLHELNHEIWLLLVLWNISVALLARYTSFCGGSNGNTLSLCDEEWVMNDDIVFNALGVGMFLLLAFRAHEGYDRFWDGRKAWGRIRECCRDMTRQICYHISVEEPEEKKDRRRAVAFVAAFASTLKLTLRRERNSVPELGEILCFQDILNIERANIMPQFCLDVLTNYLVKQHKKGRLGEYTLGVMTSTCIAPMVDAMGSCERIRNTPIPLSYTLHLRFFVVVWLALYPLHLVSAYGWYSIPLTSLIDYAVLGIEAMACEIENPFGYHKNCIDLCAFCKGIVADTQEILKRVEHPQASSVMEGSQVWALNCQLLSERRSAGDRIGLHQMYHDRAVCRKK</sequence>
<dbReference type="Pfam" id="PF25539">
    <property type="entry name" value="Bestrophin_2"/>
    <property type="match status" value="1"/>
</dbReference>
<keyword evidence="2" id="KW-0813">Transport</keyword>
<dbReference type="PANTHER" id="PTHR33281:SF19">
    <property type="entry name" value="VOLTAGE-DEPENDENT ANION CHANNEL-FORMING PROTEIN YNEE"/>
    <property type="match status" value="1"/>
</dbReference>
<accession>A0A7S0XQN2</accession>
<feature type="compositionally biased region" description="Polar residues" evidence="8">
    <location>
        <begin position="33"/>
        <end position="45"/>
    </location>
</feature>
<feature type="compositionally biased region" description="Basic and acidic residues" evidence="8">
    <location>
        <begin position="7"/>
        <end position="20"/>
    </location>
</feature>
<proteinExistence type="predicted"/>
<dbReference type="PANTHER" id="PTHR33281">
    <property type="entry name" value="UPF0187 PROTEIN YNEE"/>
    <property type="match status" value="1"/>
</dbReference>
<feature type="region of interest" description="Disordered" evidence="8">
    <location>
        <begin position="1"/>
        <end position="70"/>
    </location>
</feature>
<keyword evidence="5" id="KW-1133">Transmembrane helix</keyword>
<evidence type="ECO:0000256" key="3">
    <source>
        <dbReference type="ARBA" id="ARBA00022475"/>
    </source>
</evidence>
<protein>
    <recommendedName>
        <fullName evidence="10">Bestrophin homolog</fullName>
    </recommendedName>
</protein>
<evidence type="ECO:0000256" key="1">
    <source>
        <dbReference type="ARBA" id="ARBA00004651"/>
    </source>
</evidence>